<feature type="region of interest" description="Disordered" evidence="2">
    <location>
        <begin position="324"/>
        <end position="364"/>
    </location>
</feature>
<dbReference type="PROSITE" id="PS51257">
    <property type="entry name" value="PROKAR_LIPOPROTEIN"/>
    <property type="match status" value="1"/>
</dbReference>
<dbReference type="PANTHER" id="PTHR47245">
    <property type="entry name" value="PEPTIDYLPROLYL ISOMERASE"/>
    <property type="match status" value="1"/>
</dbReference>
<feature type="compositionally biased region" description="Low complexity" evidence="2">
    <location>
        <begin position="338"/>
        <end position="364"/>
    </location>
</feature>
<protein>
    <submittedName>
        <fullName evidence="5">Peptidylprolyl isomerase</fullName>
    </submittedName>
</protein>
<dbReference type="Gene3D" id="3.10.50.40">
    <property type="match status" value="1"/>
</dbReference>
<dbReference type="GO" id="GO:0016853">
    <property type="term" value="F:isomerase activity"/>
    <property type="evidence" value="ECO:0007669"/>
    <property type="project" value="UniProtKB-KW"/>
</dbReference>
<gene>
    <name evidence="5" type="ORF">BSK56_27390</name>
</gene>
<dbReference type="PROSITE" id="PS50198">
    <property type="entry name" value="PPIC_PPIASE_2"/>
    <property type="match status" value="1"/>
</dbReference>
<dbReference type="InterPro" id="IPR000297">
    <property type="entry name" value="PPIase_PpiC"/>
</dbReference>
<comment type="caution">
    <text evidence="5">The sequence shown here is derived from an EMBL/GenBank/DDBJ whole genome shotgun (WGS) entry which is preliminary data.</text>
</comment>
<dbReference type="PANTHER" id="PTHR47245:SF2">
    <property type="entry name" value="PEPTIDYL-PROLYL CIS-TRANS ISOMERASE HP_0175-RELATED"/>
    <property type="match status" value="1"/>
</dbReference>
<dbReference type="RefSeq" id="WP_076113633.1">
    <property type="nucleotide sequence ID" value="NZ_MPTB01000046.1"/>
</dbReference>
<evidence type="ECO:0000256" key="3">
    <source>
        <dbReference type="SAM" id="SignalP"/>
    </source>
</evidence>
<name>A0ABX3H365_PAEBO</name>
<keyword evidence="1" id="KW-0697">Rotamase</keyword>
<feature type="chain" id="PRO_5047544770" evidence="3">
    <location>
        <begin position="28"/>
        <end position="364"/>
    </location>
</feature>
<dbReference type="Proteomes" id="UP000187412">
    <property type="component" value="Unassembled WGS sequence"/>
</dbReference>
<sequence length="364" mass="39537">MMSLNKTKSWKVLLVSLAAALSFSMLSACSNNNNNKNAADDSSTAYATYKGGTITEKEYDMDTRVMKFLSPQQAQFMELDTFKESILNQQAAFEYQAGKATDEAKKQAEKEADVQLADLKSRLGDTYESSLKEQSLKEDDVHDYMVRVLTVYQDMLLKTTDDEVKTHFETVKGDFTTATLRHVLIGLTGADGKERTKEDALKLANEVKAKLDGGADFAEIAKQYTDDTASKEAGGQLKDVLLGNYVEEFKVAAQTLPLNTVSEPVLTVFGYHILKVESRTEATFDKLTDEQKEAVKSSTTSQKLESFLENDLGPLEIKINLPKSSAAAAESGTNSGTKATEAPGASPAATEAPSASPAATKEAK</sequence>
<accession>A0ABX3H365</accession>
<evidence type="ECO:0000256" key="1">
    <source>
        <dbReference type="PROSITE-ProRule" id="PRU00278"/>
    </source>
</evidence>
<keyword evidence="3" id="KW-0732">Signal</keyword>
<proteinExistence type="predicted"/>
<evidence type="ECO:0000313" key="5">
    <source>
        <dbReference type="EMBL" id="OMD41305.1"/>
    </source>
</evidence>
<feature type="signal peptide" evidence="3">
    <location>
        <begin position="1"/>
        <end position="27"/>
    </location>
</feature>
<dbReference type="SUPFAM" id="SSF54534">
    <property type="entry name" value="FKBP-like"/>
    <property type="match status" value="1"/>
</dbReference>
<dbReference type="Pfam" id="PF13616">
    <property type="entry name" value="Rotamase_3"/>
    <property type="match status" value="1"/>
</dbReference>
<reference evidence="5 6" key="1">
    <citation type="submission" date="2016-10" db="EMBL/GenBank/DDBJ databases">
        <title>Paenibacillus species isolates.</title>
        <authorList>
            <person name="Beno S.M."/>
        </authorList>
    </citation>
    <scope>NUCLEOTIDE SEQUENCE [LARGE SCALE GENOMIC DNA]</scope>
    <source>
        <strain evidence="5 6">FSL H7-0744</strain>
    </source>
</reference>
<evidence type="ECO:0000256" key="2">
    <source>
        <dbReference type="SAM" id="MobiDB-lite"/>
    </source>
</evidence>
<feature type="domain" description="PpiC" evidence="4">
    <location>
        <begin position="175"/>
        <end position="278"/>
    </location>
</feature>
<organism evidence="5 6">
    <name type="scientific">Paenibacillus borealis</name>
    <dbReference type="NCBI Taxonomy" id="160799"/>
    <lineage>
        <taxon>Bacteria</taxon>
        <taxon>Bacillati</taxon>
        <taxon>Bacillota</taxon>
        <taxon>Bacilli</taxon>
        <taxon>Bacillales</taxon>
        <taxon>Paenibacillaceae</taxon>
        <taxon>Paenibacillus</taxon>
    </lineage>
</organism>
<evidence type="ECO:0000313" key="6">
    <source>
        <dbReference type="Proteomes" id="UP000187412"/>
    </source>
</evidence>
<keyword evidence="1 5" id="KW-0413">Isomerase</keyword>
<dbReference type="EMBL" id="MPTB01000046">
    <property type="protein sequence ID" value="OMD41305.1"/>
    <property type="molecule type" value="Genomic_DNA"/>
</dbReference>
<keyword evidence="6" id="KW-1185">Reference proteome</keyword>
<evidence type="ECO:0000259" key="4">
    <source>
        <dbReference type="PROSITE" id="PS50198"/>
    </source>
</evidence>
<dbReference type="InterPro" id="IPR050245">
    <property type="entry name" value="PrsA_foldase"/>
</dbReference>
<dbReference type="InterPro" id="IPR046357">
    <property type="entry name" value="PPIase_dom_sf"/>
</dbReference>